<dbReference type="AlphaFoldDB" id="A0A369W095"/>
<gene>
    <name evidence="2" type="ORF">DVH29_13385</name>
</gene>
<protein>
    <submittedName>
        <fullName evidence="2">STAS domain-containing protein</fullName>
    </submittedName>
</protein>
<dbReference type="Gene3D" id="3.30.750.24">
    <property type="entry name" value="STAS domain"/>
    <property type="match status" value="1"/>
</dbReference>
<dbReference type="InterPro" id="IPR036513">
    <property type="entry name" value="STAS_dom_sf"/>
</dbReference>
<evidence type="ECO:0000259" key="1">
    <source>
        <dbReference type="PROSITE" id="PS50801"/>
    </source>
</evidence>
<organism evidence="2 3">
    <name type="scientific">Pelagibacterium lacus</name>
    <dbReference type="NCBI Taxonomy" id="2282655"/>
    <lineage>
        <taxon>Bacteria</taxon>
        <taxon>Pseudomonadati</taxon>
        <taxon>Pseudomonadota</taxon>
        <taxon>Alphaproteobacteria</taxon>
        <taxon>Hyphomicrobiales</taxon>
        <taxon>Devosiaceae</taxon>
        <taxon>Pelagibacterium</taxon>
    </lineage>
</organism>
<dbReference type="Pfam" id="PF13466">
    <property type="entry name" value="STAS_2"/>
    <property type="match status" value="1"/>
</dbReference>
<dbReference type="EMBL" id="QQNH01000024">
    <property type="protein sequence ID" value="RDE08074.1"/>
    <property type="molecule type" value="Genomic_DNA"/>
</dbReference>
<sequence>MVYGFLNAFWRHSRQFRTPPGVRSSMATPPIQSVALPRIVDLDALDALREALLDALHAGPVEISAAAVERMSTNGLFMLLSAAETARRAGSELSIVKTSDAVRAAIARLGLAEAFAPLSRDR</sequence>
<dbReference type="SUPFAM" id="SSF52091">
    <property type="entry name" value="SpoIIaa-like"/>
    <property type="match status" value="1"/>
</dbReference>
<name>A0A369W095_9HYPH</name>
<reference evidence="3" key="1">
    <citation type="submission" date="2018-07" db="EMBL/GenBank/DDBJ databases">
        <authorList>
            <person name="Liu B.-T."/>
            <person name="Du Z."/>
        </authorList>
    </citation>
    <scope>NUCLEOTIDE SEQUENCE [LARGE SCALE GENOMIC DNA]</scope>
    <source>
        <strain evidence="3">XYN52</strain>
    </source>
</reference>
<dbReference type="InterPro" id="IPR052746">
    <property type="entry name" value="MlaB_ABC_Transporter"/>
</dbReference>
<dbReference type="CDD" id="cd07043">
    <property type="entry name" value="STAS_anti-anti-sigma_factors"/>
    <property type="match status" value="1"/>
</dbReference>
<feature type="domain" description="STAS" evidence="1">
    <location>
        <begin position="40"/>
        <end position="122"/>
    </location>
</feature>
<proteinExistence type="predicted"/>
<dbReference type="InterPro" id="IPR058548">
    <property type="entry name" value="MlaB-like_STAS"/>
</dbReference>
<accession>A0A369W095</accession>
<comment type="caution">
    <text evidence="2">The sequence shown here is derived from an EMBL/GenBank/DDBJ whole genome shotgun (WGS) entry which is preliminary data.</text>
</comment>
<dbReference type="PANTHER" id="PTHR35849:SF2">
    <property type="entry name" value="BLR2341 PROTEIN"/>
    <property type="match status" value="1"/>
</dbReference>
<dbReference type="PANTHER" id="PTHR35849">
    <property type="entry name" value="BLR2341 PROTEIN"/>
    <property type="match status" value="1"/>
</dbReference>
<dbReference type="InterPro" id="IPR002645">
    <property type="entry name" value="STAS_dom"/>
</dbReference>
<evidence type="ECO:0000313" key="3">
    <source>
        <dbReference type="Proteomes" id="UP000253759"/>
    </source>
</evidence>
<keyword evidence="3" id="KW-1185">Reference proteome</keyword>
<evidence type="ECO:0000313" key="2">
    <source>
        <dbReference type="EMBL" id="RDE08074.1"/>
    </source>
</evidence>
<dbReference type="Proteomes" id="UP000253759">
    <property type="component" value="Unassembled WGS sequence"/>
</dbReference>
<dbReference type="PROSITE" id="PS50801">
    <property type="entry name" value="STAS"/>
    <property type="match status" value="1"/>
</dbReference>